<dbReference type="InterPro" id="IPR011250">
    <property type="entry name" value="OMP/PagP_B-barrel"/>
</dbReference>
<dbReference type="Pfam" id="PF13505">
    <property type="entry name" value="OMP_b-brl"/>
    <property type="match status" value="1"/>
</dbReference>
<protein>
    <submittedName>
        <fullName evidence="3">OMP_b-brl domain-containing protein</fullName>
    </submittedName>
</protein>
<evidence type="ECO:0000256" key="1">
    <source>
        <dbReference type="ARBA" id="ARBA00022729"/>
    </source>
</evidence>
<dbReference type="EMBL" id="CAXIXY010000009">
    <property type="protein sequence ID" value="CAL2094555.1"/>
    <property type="molecule type" value="Genomic_DNA"/>
</dbReference>
<feature type="domain" description="Outer membrane protein beta-barrel" evidence="2">
    <location>
        <begin position="19"/>
        <end position="197"/>
    </location>
</feature>
<reference evidence="3 4" key="1">
    <citation type="submission" date="2024-05" db="EMBL/GenBank/DDBJ databases">
        <authorList>
            <person name="Duchaud E."/>
        </authorList>
    </citation>
    <scope>NUCLEOTIDE SEQUENCE [LARGE SCALE GENOMIC DNA]</scope>
    <source>
        <strain evidence="3">Ena-SAMPLE-TAB-13-05-2024-13:56:06:370-140302</strain>
    </source>
</reference>
<evidence type="ECO:0000313" key="3">
    <source>
        <dbReference type="EMBL" id="CAL2094555.1"/>
    </source>
</evidence>
<dbReference type="Proteomes" id="UP001497416">
    <property type="component" value="Unassembled WGS sequence"/>
</dbReference>
<sequence>MFAAESKNCLKMKNLFSVAFLFAIFFSVKSYSQSGDYGVTAGYNNFILSASVDQIPGSGSDGSSGYYVGVYGDFDLGDKFSIQPELQFGQVFNNGETGEMLLLPVMFKYYLVDRFNIQAGPVLDLILGNEEEEINDFGLGFGFGGAFDINEELSLTTRYSVGITNRTPDLTASTVLGGTFDINSRFDFFQVGLSYKF</sequence>
<comment type="caution">
    <text evidence="3">The sequence shown here is derived from an EMBL/GenBank/DDBJ whole genome shotgun (WGS) entry which is preliminary data.</text>
</comment>
<evidence type="ECO:0000313" key="4">
    <source>
        <dbReference type="Proteomes" id="UP001497416"/>
    </source>
</evidence>
<keyword evidence="4" id="KW-1185">Reference proteome</keyword>
<evidence type="ECO:0000259" key="2">
    <source>
        <dbReference type="Pfam" id="PF13505"/>
    </source>
</evidence>
<proteinExistence type="predicted"/>
<gene>
    <name evidence="3" type="ORF">T190607A01A_70056</name>
</gene>
<keyword evidence="1" id="KW-0732">Signal</keyword>
<name>A0ABP1ERI9_9FLAO</name>
<organism evidence="3 4">
    <name type="scientific">Tenacibaculum platacis</name>
    <dbReference type="NCBI Taxonomy" id="3137852"/>
    <lineage>
        <taxon>Bacteria</taxon>
        <taxon>Pseudomonadati</taxon>
        <taxon>Bacteroidota</taxon>
        <taxon>Flavobacteriia</taxon>
        <taxon>Flavobacteriales</taxon>
        <taxon>Flavobacteriaceae</taxon>
        <taxon>Tenacibaculum</taxon>
    </lineage>
</organism>
<accession>A0ABP1ERI9</accession>
<dbReference type="InterPro" id="IPR027385">
    <property type="entry name" value="Beta-barrel_OMP"/>
</dbReference>
<dbReference type="SUPFAM" id="SSF56925">
    <property type="entry name" value="OMPA-like"/>
    <property type="match status" value="1"/>
</dbReference>